<name>A0A2R6QBG8_9APHY</name>
<dbReference type="InterPro" id="IPR012098">
    <property type="entry name" value="SND3_fun"/>
</dbReference>
<accession>A0A2R6QBG8</accession>
<comment type="caution">
    <text evidence="3">The sequence shown here is derived from an EMBL/GenBank/DDBJ whole genome shotgun (WGS) entry which is preliminary data.</text>
</comment>
<evidence type="ECO:0008006" key="5">
    <source>
        <dbReference type="Google" id="ProtNLM"/>
    </source>
</evidence>
<evidence type="ECO:0000256" key="2">
    <source>
        <dbReference type="SAM" id="Phobius"/>
    </source>
</evidence>
<dbReference type="GO" id="GO:0005783">
    <property type="term" value="C:endoplasmic reticulum"/>
    <property type="evidence" value="ECO:0007669"/>
    <property type="project" value="InterPro"/>
</dbReference>
<keyword evidence="4" id="KW-1185">Reference proteome</keyword>
<dbReference type="AlphaFoldDB" id="A0A2R6QBG8"/>
<dbReference type="Pfam" id="PF10032">
    <property type="entry name" value="Pho88"/>
    <property type="match status" value="1"/>
</dbReference>
<evidence type="ECO:0000256" key="1">
    <source>
        <dbReference type="SAM" id="MobiDB-lite"/>
    </source>
</evidence>
<keyword evidence="2" id="KW-1133">Transmembrane helix</keyword>
<evidence type="ECO:0000313" key="4">
    <source>
        <dbReference type="Proteomes" id="UP000186601"/>
    </source>
</evidence>
<feature type="transmembrane region" description="Helical" evidence="2">
    <location>
        <begin position="28"/>
        <end position="50"/>
    </location>
</feature>
<dbReference type="PANTHER" id="PTHR28112:SF1">
    <property type="entry name" value="SRP-INDEPENDENT TARGETING PROTEIN 3"/>
    <property type="match status" value="1"/>
</dbReference>
<dbReference type="OrthoDB" id="18139at2759"/>
<dbReference type="GO" id="GO:0045047">
    <property type="term" value="P:protein targeting to ER"/>
    <property type="evidence" value="ECO:0007669"/>
    <property type="project" value="InterPro"/>
</dbReference>
<dbReference type="Proteomes" id="UP000186601">
    <property type="component" value="Unassembled WGS sequence"/>
</dbReference>
<feature type="region of interest" description="Disordered" evidence="1">
    <location>
        <begin position="139"/>
        <end position="167"/>
    </location>
</feature>
<feature type="transmembrane region" description="Helical" evidence="2">
    <location>
        <begin position="76"/>
        <end position="94"/>
    </location>
</feature>
<organism evidence="3 4">
    <name type="scientific">Hermanssonia centrifuga</name>
    <dbReference type="NCBI Taxonomy" id="98765"/>
    <lineage>
        <taxon>Eukaryota</taxon>
        <taxon>Fungi</taxon>
        <taxon>Dikarya</taxon>
        <taxon>Basidiomycota</taxon>
        <taxon>Agaricomycotina</taxon>
        <taxon>Agaricomycetes</taxon>
        <taxon>Polyporales</taxon>
        <taxon>Meruliaceae</taxon>
        <taxon>Hermanssonia</taxon>
    </lineage>
</organism>
<dbReference type="GO" id="GO:0005739">
    <property type="term" value="C:mitochondrion"/>
    <property type="evidence" value="ECO:0007669"/>
    <property type="project" value="TreeGrafter"/>
</dbReference>
<gene>
    <name evidence="3" type="ORF">PHLCEN_2v3763</name>
</gene>
<dbReference type="PANTHER" id="PTHR28112">
    <property type="entry name" value="SRP-INDEPENDENT TARGETING PROTEIN 3"/>
    <property type="match status" value="1"/>
</dbReference>
<dbReference type="EMBL" id="MLYV02000368">
    <property type="protein sequence ID" value="PSS05481.1"/>
    <property type="molecule type" value="Genomic_DNA"/>
</dbReference>
<proteinExistence type="predicted"/>
<protein>
    <recommendedName>
        <fullName evidence="5">Inorganic phosphate transporter</fullName>
    </recommendedName>
</protein>
<reference evidence="3 4" key="1">
    <citation type="submission" date="2018-02" db="EMBL/GenBank/DDBJ databases">
        <title>Genome sequence of the basidiomycete white-rot fungus Phlebia centrifuga.</title>
        <authorList>
            <person name="Granchi Z."/>
            <person name="Peng M."/>
            <person name="de Vries R.P."/>
            <person name="Hilden K."/>
            <person name="Makela M.R."/>
            <person name="Grigoriev I."/>
            <person name="Riley R."/>
        </authorList>
    </citation>
    <scope>NUCLEOTIDE SEQUENCE [LARGE SCALE GENOMIC DNA]</scope>
    <source>
        <strain evidence="3 4">FBCC195</strain>
    </source>
</reference>
<keyword evidence="2" id="KW-0472">Membrane</keyword>
<dbReference type="STRING" id="98765.A0A2R6QBG8"/>
<evidence type="ECO:0000313" key="3">
    <source>
        <dbReference type="EMBL" id="PSS05481.1"/>
    </source>
</evidence>
<feature type="compositionally biased region" description="Basic and acidic residues" evidence="1">
    <location>
        <begin position="149"/>
        <end position="167"/>
    </location>
</feature>
<keyword evidence="2" id="KW-0812">Transmembrane</keyword>
<sequence>MNAATTNLAVSLVAMQLARKIPFEDPQVLTWVRIAYVVVQAVVLGTYYYVSMKTKEPGKLVTTTNRDYDLTEVSKLVRGAYIGLAMMAFLHGYMKYTQPLFIQALMGIKNLYDAKPVAIYVLGKPAEGDLKRPFKSGGGFMGAAGGEPQTDKAAIDEAEKRIGKKEE</sequence>